<reference evidence="3" key="1">
    <citation type="submission" date="2022-08" db="EMBL/GenBank/DDBJ databases">
        <authorList>
            <person name="Tistechok S."/>
            <person name="Samborskyy M."/>
            <person name="Roman I."/>
        </authorList>
    </citation>
    <scope>NUCLEOTIDE SEQUENCE</scope>
    <source>
        <strain evidence="3">DSM 103496</strain>
    </source>
</reference>
<keyword evidence="4" id="KW-1185">Reference proteome</keyword>
<dbReference type="InterPro" id="IPR036822">
    <property type="entry name" value="CutC-like_dom_sf"/>
</dbReference>
<dbReference type="Proteomes" id="UP001141259">
    <property type="component" value="Unassembled WGS sequence"/>
</dbReference>
<dbReference type="EMBL" id="JANYMP010000008">
    <property type="protein sequence ID" value="MCS7478880.1"/>
    <property type="molecule type" value="Genomic_DNA"/>
</dbReference>
<evidence type="ECO:0000313" key="4">
    <source>
        <dbReference type="Proteomes" id="UP001141259"/>
    </source>
</evidence>
<comment type="similarity">
    <text evidence="1">Belongs to the CutC family.</text>
</comment>
<dbReference type="RefSeq" id="WP_259624385.1">
    <property type="nucleotide sequence ID" value="NZ_JANYMP010000008.1"/>
</dbReference>
<comment type="caution">
    <text evidence="3">The sequence shown here is derived from an EMBL/GenBank/DDBJ whole genome shotgun (WGS) entry which is preliminary data.</text>
</comment>
<dbReference type="SUPFAM" id="SSF110395">
    <property type="entry name" value="CutC-like"/>
    <property type="match status" value="1"/>
</dbReference>
<protein>
    <recommendedName>
        <fullName evidence="2">Copper homeostasis protein cutC homolog</fullName>
    </recommendedName>
</protein>
<dbReference type="PANTHER" id="PTHR12598">
    <property type="entry name" value="COPPER HOMEOSTASIS PROTEIN CUTC"/>
    <property type="match status" value="1"/>
</dbReference>
<dbReference type="Pfam" id="PF03932">
    <property type="entry name" value="CutC"/>
    <property type="match status" value="1"/>
</dbReference>
<accession>A0A9X2VLP1</accession>
<dbReference type="GO" id="GO:0005507">
    <property type="term" value="F:copper ion binding"/>
    <property type="evidence" value="ECO:0007669"/>
    <property type="project" value="TreeGrafter"/>
</dbReference>
<evidence type="ECO:0000256" key="2">
    <source>
        <dbReference type="ARBA" id="ARBA00019014"/>
    </source>
</evidence>
<gene>
    <name evidence="3" type="ORF">NZH93_18630</name>
</gene>
<organism evidence="3 4">
    <name type="scientific">Umezawaea endophytica</name>
    <dbReference type="NCBI Taxonomy" id="1654476"/>
    <lineage>
        <taxon>Bacteria</taxon>
        <taxon>Bacillati</taxon>
        <taxon>Actinomycetota</taxon>
        <taxon>Actinomycetes</taxon>
        <taxon>Pseudonocardiales</taxon>
        <taxon>Pseudonocardiaceae</taxon>
        <taxon>Umezawaea</taxon>
    </lineage>
</organism>
<evidence type="ECO:0000313" key="3">
    <source>
        <dbReference type="EMBL" id="MCS7478880.1"/>
    </source>
</evidence>
<sequence>MLEVIVLDAADAEAAQAGGAHRLELVADMASDGLTPPPSVLTSVLAATDLPVRVMLRDATGFGPGSVDGLRRTAAELRELGASEFVLGFLTPEGEVDEDTVTAVLAELDGCRWTFHRALDNSADPLAAWSVVAKLGCDTVLASGSPKGVADGLPVLHELIARQAADGVLVLVGGGLQAAQVAPLKAVGATGFHVGGAVRPSGWSGPVSAEVVRTWADLV</sequence>
<name>A0A9X2VLP1_9PSEU</name>
<dbReference type="InterPro" id="IPR005627">
    <property type="entry name" value="CutC-like"/>
</dbReference>
<evidence type="ECO:0000256" key="1">
    <source>
        <dbReference type="ARBA" id="ARBA00007768"/>
    </source>
</evidence>
<dbReference type="Gene3D" id="3.20.20.380">
    <property type="entry name" value="Copper homeostasis (CutC) domain"/>
    <property type="match status" value="1"/>
</dbReference>
<proteinExistence type="inferred from homology"/>
<dbReference type="PANTHER" id="PTHR12598:SF0">
    <property type="entry name" value="COPPER HOMEOSTASIS PROTEIN CUTC HOMOLOG"/>
    <property type="match status" value="1"/>
</dbReference>
<dbReference type="AlphaFoldDB" id="A0A9X2VLP1"/>